<dbReference type="InterPro" id="IPR003599">
    <property type="entry name" value="Ig_sub"/>
</dbReference>
<dbReference type="InterPro" id="IPR007110">
    <property type="entry name" value="Ig-like_dom"/>
</dbReference>
<evidence type="ECO:0000256" key="4">
    <source>
        <dbReference type="ARBA" id="ARBA00043265"/>
    </source>
</evidence>
<feature type="signal peptide" evidence="5">
    <location>
        <begin position="1"/>
        <end position="19"/>
    </location>
</feature>
<sequence>MDSIFLLIFLLFAPLCILSQTLQEAGPGTVRPSESLRLTCTVSGFELTSYHVVWIRQPPGKGLEWIAIVWADGSTLIVDSLKNRVTITKDNGKKQVYLQMNGAEVKDTAMYYCARHTVTEQNEEQYQNVGLQCVRCQISLTQPGAVTVKPSEVLQLPCKVTGASLTDSSKVNAVHWVRQPAGKGLEWLGRIRHDAVTNYAQSLQGRITVSRDTNKGEVYLKLTGMKPEETAVYYCTSDAQWDIYYESMCKNIS</sequence>
<dbReference type="Gene3D" id="2.60.40.10">
    <property type="entry name" value="Immunoglobulins"/>
    <property type="match status" value="2"/>
</dbReference>
<organism evidence="7">
    <name type="scientific">Xenopus tropicalis</name>
    <name type="common">Western clawed frog</name>
    <name type="synonym">Silurana tropicalis</name>
    <dbReference type="NCBI Taxonomy" id="8364"/>
    <lineage>
        <taxon>Eukaryota</taxon>
        <taxon>Metazoa</taxon>
        <taxon>Chordata</taxon>
        <taxon>Craniata</taxon>
        <taxon>Vertebrata</taxon>
        <taxon>Euteleostomi</taxon>
        <taxon>Amphibia</taxon>
        <taxon>Batrachia</taxon>
        <taxon>Anura</taxon>
        <taxon>Pipoidea</taxon>
        <taxon>Pipidae</taxon>
        <taxon>Xenopodinae</taxon>
        <taxon>Xenopus</taxon>
        <taxon>Silurana</taxon>
    </lineage>
</organism>
<evidence type="ECO:0000259" key="6">
    <source>
        <dbReference type="PROSITE" id="PS50835"/>
    </source>
</evidence>
<dbReference type="AlphaFoldDB" id="A0A1B8Y629"/>
<dbReference type="GO" id="GO:0002250">
    <property type="term" value="P:adaptive immune response"/>
    <property type="evidence" value="ECO:0007669"/>
    <property type="project" value="UniProtKB-KW"/>
</dbReference>
<reference evidence="7" key="2">
    <citation type="journal article" date="2010" name="Science">
        <title>The genome of the Western clawed frog Xenopus tropicalis.</title>
        <authorList>
            <person name="Hellsten U."/>
            <person name="Harland R.M."/>
            <person name="Gilchrist M.J."/>
            <person name="Hendrix D."/>
            <person name="Jurka J."/>
            <person name="Kapitonov V."/>
            <person name="Ovcharenko I."/>
            <person name="Putnam N.H."/>
            <person name="Shu S."/>
            <person name="Taher L."/>
            <person name="Blitz I.L."/>
            <person name="Blumberg B."/>
            <person name="Dichmann D.S."/>
            <person name="Dubchak I."/>
            <person name="Amaya E."/>
            <person name="Detter J.C."/>
            <person name="Fletcher R."/>
            <person name="Gerhard D.S."/>
            <person name="Goodstein D."/>
            <person name="Graves T."/>
            <person name="Grigoriev I.V."/>
            <person name="Grimwood J."/>
            <person name="Kawashima T."/>
            <person name="Lindquist E."/>
            <person name="Lucas S.M."/>
            <person name="Mead P.E."/>
            <person name="Mitros T."/>
            <person name="Ogino H."/>
            <person name="Ohta Y."/>
            <person name="Poliakov A.V."/>
            <person name="Pollet N."/>
            <person name="Robert J."/>
            <person name="Salamov A."/>
            <person name="Sater A.K."/>
            <person name="Schmutz J."/>
            <person name="Terry A."/>
            <person name="Vize P.D."/>
            <person name="Warren W.C."/>
            <person name="Wells D."/>
            <person name="Wills A."/>
            <person name="Wilson R.K."/>
            <person name="Zimmerman L.B."/>
            <person name="Zorn A.M."/>
            <person name="Grainger R."/>
            <person name="Grammer T."/>
            <person name="Khokha M.K."/>
            <person name="Richardson P.M."/>
            <person name="Rokhsar D.S."/>
        </authorList>
    </citation>
    <scope>NUCLEOTIDE SEQUENCE [LARGE SCALE GENOMIC DNA]</scope>
    <source>
        <strain evidence="7">Nigerian</strain>
    </source>
</reference>
<keyword evidence="2" id="KW-0391">Immunity</keyword>
<reference evidence="7" key="3">
    <citation type="submission" date="2016-05" db="EMBL/GenBank/DDBJ databases">
        <title>WGS assembly of Xenopus tropicalis.</title>
        <authorList>
            <person name="Sessions A."/>
            <person name="Jenkins J."/>
            <person name="Mitros T."/>
            <person name="Lyons J.T."/>
            <person name="Dichmann D.S."/>
            <person name="Robert J."/>
            <person name="Harland R.M."/>
            <person name="Rokhsar D.S."/>
        </authorList>
    </citation>
    <scope>NUCLEOTIDE SEQUENCE</scope>
    <source>
        <strain evidence="7">Nigerian</strain>
    </source>
</reference>
<evidence type="ECO:0000256" key="3">
    <source>
        <dbReference type="ARBA" id="ARBA00023130"/>
    </source>
</evidence>
<dbReference type="PANTHER" id="PTHR23266">
    <property type="entry name" value="IMMUNOGLOBULIN HEAVY CHAIN"/>
    <property type="match status" value="1"/>
</dbReference>
<keyword evidence="1 5" id="KW-0732">Signal</keyword>
<evidence type="ECO:0000313" key="7">
    <source>
        <dbReference type="EMBL" id="OCA18413.1"/>
    </source>
</evidence>
<accession>A0A1B8Y629</accession>
<dbReference type="PROSITE" id="PS50835">
    <property type="entry name" value="IG_LIKE"/>
    <property type="match status" value="2"/>
</dbReference>
<dbReference type="SMART" id="SM00406">
    <property type="entry name" value="IGv"/>
    <property type="match status" value="2"/>
</dbReference>
<gene>
    <name evidence="7" type="ORF">XENTR_v90030982mg</name>
</gene>
<evidence type="ECO:0000256" key="2">
    <source>
        <dbReference type="ARBA" id="ARBA00022859"/>
    </source>
</evidence>
<dbReference type="InterPro" id="IPR036179">
    <property type="entry name" value="Ig-like_dom_sf"/>
</dbReference>
<dbReference type="InterPro" id="IPR050199">
    <property type="entry name" value="IgHV"/>
</dbReference>
<feature type="chain" id="PRO_5008619498" description="Ig-like domain-containing protein" evidence="5">
    <location>
        <begin position="20"/>
        <end position="253"/>
    </location>
</feature>
<dbReference type="InterPro" id="IPR013106">
    <property type="entry name" value="Ig_V-set"/>
</dbReference>
<keyword evidence="4" id="KW-1280">Immunoglobulin</keyword>
<protein>
    <recommendedName>
        <fullName evidence="6">Ig-like domain-containing protein</fullName>
    </recommendedName>
</protein>
<dbReference type="Pfam" id="PF07686">
    <property type="entry name" value="V-set"/>
    <property type="match status" value="2"/>
</dbReference>
<dbReference type="SUPFAM" id="SSF48726">
    <property type="entry name" value="Immunoglobulin"/>
    <property type="match status" value="2"/>
</dbReference>
<dbReference type="EMBL" id="KV460419">
    <property type="protein sequence ID" value="OCA18413.1"/>
    <property type="molecule type" value="Genomic_DNA"/>
</dbReference>
<dbReference type="SMART" id="SM00409">
    <property type="entry name" value="IG"/>
    <property type="match status" value="2"/>
</dbReference>
<evidence type="ECO:0000256" key="5">
    <source>
        <dbReference type="SAM" id="SignalP"/>
    </source>
</evidence>
<evidence type="ECO:0000256" key="1">
    <source>
        <dbReference type="ARBA" id="ARBA00022729"/>
    </source>
</evidence>
<reference evidence="7" key="1">
    <citation type="submission" date="2009-11" db="EMBL/GenBank/DDBJ databases">
        <authorList>
            <consortium name="US DOE Joint Genome Institute (JGI-PGF)"/>
            <person name="Ottilar R."/>
            <person name="Schmutz J."/>
            <person name="Salamov A."/>
            <person name="Cheng J.F."/>
            <person name="Lucas S."/>
            <person name="Pitluck S."/>
            <person name="Gundlach H."/>
            <person name="Guo Y."/>
            <person name="Haberer G."/>
            <person name="Nasrallah J."/>
            <person name="Mayer K.F.X."/>
            <person name="van de Peer Y."/>
            <person name="Weigel D."/>
            <person name="Grigoriev I.V."/>
        </authorList>
    </citation>
    <scope>NUCLEOTIDE SEQUENCE</scope>
    <source>
        <strain evidence="7">Nigerian</strain>
    </source>
</reference>
<dbReference type="FunFam" id="2.60.40.10:FF:003011">
    <property type="entry name" value="Immunoglobulin heavy chain precursor"/>
    <property type="match status" value="1"/>
</dbReference>
<feature type="domain" description="Ig-like" evidence="6">
    <location>
        <begin position="136"/>
        <end position="253"/>
    </location>
</feature>
<proteinExistence type="predicted"/>
<dbReference type="GO" id="GO:0019814">
    <property type="term" value="C:immunoglobulin complex"/>
    <property type="evidence" value="ECO:0007669"/>
    <property type="project" value="UniProtKB-KW"/>
</dbReference>
<keyword evidence="3" id="KW-1064">Adaptive immunity</keyword>
<dbReference type="InterPro" id="IPR013783">
    <property type="entry name" value="Ig-like_fold"/>
</dbReference>
<dbReference type="GO" id="GO:0005576">
    <property type="term" value="C:extracellular region"/>
    <property type="evidence" value="ECO:0007669"/>
    <property type="project" value="UniProtKB-ARBA"/>
</dbReference>
<dbReference type="FunFam" id="2.60.40.10:FF:001766">
    <property type="entry name" value="Pre-IgM VH-region (AA-18 to 120)"/>
    <property type="match status" value="1"/>
</dbReference>
<name>A0A1B8Y629_XENTR</name>
<feature type="domain" description="Ig-like" evidence="6">
    <location>
        <begin position="14"/>
        <end position="130"/>
    </location>
</feature>
<dbReference type="eggNOG" id="ENOG502S5TB">
    <property type="taxonomic scope" value="Eukaryota"/>
</dbReference>